<evidence type="ECO:0000313" key="3">
    <source>
        <dbReference type="Proteomes" id="UP000027138"/>
    </source>
</evidence>
<keyword evidence="3" id="KW-1185">Reference proteome</keyword>
<sequence>MHPIPIPNHQRKLPSAKYEAWKMWHEDGLSMDKVANFPARSAPIKEQTVCEYLLEAAKEGFEIDWPRFCDEIGLTRQIFLVIQGAITKVGSTDKLKPIKNELPEDISYMQIKTCLLMQNCGISLEVALPSDPSISKASELENKVTDSSTKTAPLAFTMTQEQEVPPINDDLQLPEKRQKLNTTEGSSVALEATENSILNWLEKLNEGVSLSDILEHFNGSKKESVIDLVASLECDFLIFKKNNLYRLL</sequence>
<gene>
    <name evidence="2" type="ORF">JCGZ_17267</name>
</gene>
<organism evidence="2 3">
    <name type="scientific">Jatropha curcas</name>
    <name type="common">Barbados nut</name>
    <dbReference type="NCBI Taxonomy" id="180498"/>
    <lineage>
        <taxon>Eukaryota</taxon>
        <taxon>Viridiplantae</taxon>
        <taxon>Streptophyta</taxon>
        <taxon>Embryophyta</taxon>
        <taxon>Tracheophyta</taxon>
        <taxon>Spermatophyta</taxon>
        <taxon>Magnoliopsida</taxon>
        <taxon>eudicotyledons</taxon>
        <taxon>Gunneridae</taxon>
        <taxon>Pentapetalae</taxon>
        <taxon>rosids</taxon>
        <taxon>fabids</taxon>
        <taxon>Malpighiales</taxon>
        <taxon>Euphorbiaceae</taxon>
        <taxon>Crotonoideae</taxon>
        <taxon>Jatropheae</taxon>
        <taxon>Jatropha</taxon>
    </lineage>
</organism>
<dbReference type="InterPro" id="IPR029491">
    <property type="entry name" value="Helicase_HTH"/>
</dbReference>
<dbReference type="OrthoDB" id="10261556at2759"/>
<dbReference type="Proteomes" id="UP000027138">
    <property type="component" value="Unassembled WGS sequence"/>
</dbReference>
<dbReference type="Pfam" id="PF14493">
    <property type="entry name" value="HTH_40"/>
    <property type="match status" value="1"/>
</dbReference>
<dbReference type="STRING" id="180498.A0A067LLL8"/>
<accession>A0A067LLL8</accession>
<protein>
    <recommendedName>
        <fullName evidence="1">Helicase Helix-turn-helix domain-containing protein</fullName>
    </recommendedName>
</protein>
<name>A0A067LLL8_JATCU</name>
<dbReference type="AlphaFoldDB" id="A0A067LLL8"/>
<dbReference type="EMBL" id="KK914227">
    <property type="protein sequence ID" value="KDP45660.1"/>
    <property type="molecule type" value="Genomic_DNA"/>
</dbReference>
<reference evidence="2 3" key="1">
    <citation type="journal article" date="2014" name="PLoS ONE">
        <title>Global Analysis of Gene Expression Profiles in Physic Nut (Jatropha curcas L.) Seedlings Exposed to Salt Stress.</title>
        <authorList>
            <person name="Zhang L."/>
            <person name="Zhang C."/>
            <person name="Wu P."/>
            <person name="Chen Y."/>
            <person name="Li M."/>
            <person name="Jiang H."/>
            <person name="Wu G."/>
        </authorList>
    </citation>
    <scope>NUCLEOTIDE SEQUENCE [LARGE SCALE GENOMIC DNA]</scope>
    <source>
        <strain evidence="3">cv. GZQX0401</strain>
        <tissue evidence="2">Young leaves</tissue>
    </source>
</reference>
<proteinExistence type="predicted"/>
<evidence type="ECO:0000313" key="2">
    <source>
        <dbReference type="EMBL" id="KDP45660.1"/>
    </source>
</evidence>
<feature type="domain" description="Helicase Helix-turn-helix" evidence="1">
    <location>
        <begin position="18"/>
        <end position="114"/>
    </location>
</feature>
<evidence type="ECO:0000259" key="1">
    <source>
        <dbReference type="Pfam" id="PF14493"/>
    </source>
</evidence>